<protein>
    <submittedName>
        <fullName evidence="14">M48 family metallopeptidase</fullName>
    </submittedName>
</protein>
<proteinExistence type="predicted"/>
<feature type="transmembrane region" description="Helical" evidence="12">
    <location>
        <begin position="38"/>
        <end position="60"/>
    </location>
</feature>
<evidence type="ECO:0000259" key="13">
    <source>
        <dbReference type="Pfam" id="PF01435"/>
    </source>
</evidence>
<keyword evidence="6" id="KW-0479">Metal-binding</keyword>
<dbReference type="CDD" id="cd07328">
    <property type="entry name" value="M48_Ste24p_like"/>
    <property type="match status" value="1"/>
</dbReference>
<dbReference type="InterPro" id="IPR050083">
    <property type="entry name" value="HtpX_protease"/>
</dbReference>
<gene>
    <name evidence="14" type="ORF">GCM10010439_10900</name>
</gene>
<dbReference type="Proteomes" id="UP001501842">
    <property type="component" value="Unassembled WGS sequence"/>
</dbReference>
<evidence type="ECO:0000256" key="8">
    <source>
        <dbReference type="ARBA" id="ARBA00022833"/>
    </source>
</evidence>
<keyword evidence="7" id="KW-0378">Hydrolase</keyword>
<evidence type="ECO:0000256" key="4">
    <source>
        <dbReference type="ARBA" id="ARBA00022670"/>
    </source>
</evidence>
<feature type="transmembrane region" description="Helical" evidence="12">
    <location>
        <begin position="7"/>
        <end position="32"/>
    </location>
</feature>
<evidence type="ECO:0000256" key="7">
    <source>
        <dbReference type="ARBA" id="ARBA00022801"/>
    </source>
</evidence>
<dbReference type="EMBL" id="BAAATZ010000003">
    <property type="protein sequence ID" value="GAA2721194.1"/>
    <property type="molecule type" value="Genomic_DNA"/>
</dbReference>
<feature type="domain" description="Peptidase M48" evidence="13">
    <location>
        <begin position="78"/>
        <end position="302"/>
    </location>
</feature>
<organism evidence="14 15">
    <name type="scientific">Actinocorallia aurantiaca</name>
    <dbReference type="NCBI Taxonomy" id="46204"/>
    <lineage>
        <taxon>Bacteria</taxon>
        <taxon>Bacillati</taxon>
        <taxon>Actinomycetota</taxon>
        <taxon>Actinomycetes</taxon>
        <taxon>Streptosporangiales</taxon>
        <taxon>Thermomonosporaceae</taxon>
        <taxon>Actinocorallia</taxon>
    </lineage>
</organism>
<evidence type="ECO:0000256" key="10">
    <source>
        <dbReference type="ARBA" id="ARBA00023049"/>
    </source>
</evidence>
<dbReference type="PANTHER" id="PTHR43221:SF1">
    <property type="entry name" value="PROTEASE HTPX"/>
    <property type="match status" value="1"/>
</dbReference>
<evidence type="ECO:0000256" key="12">
    <source>
        <dbReference type="SAM" id="Phobius"/>
    </source>
</evidence>
<keyword evidence="4" id="KW-0645">Protease</keyword>
<dbReference type="Pfam" id="PF01435">
    <property type="entry name" value="Peptidase_M48"/>
    <property type="match status" value="1"/>
</dbReference>
<evidence type="ECO:0000313" key="14">
    <source>
        <dbReference type="EMBL" id="GAA2721194.1"/>
    </source>
</evidence>
<evidence type="ECO:0000313" key="15">
    <source>
        <dbReference type="Proteomes" id="UP001501842"/>
    </source>
</evidence>
<evidence type="ECO:0000256" key="1">
    <source>
        <dbReference type="ARBA" id="ARBA00001947"/>
    </source>
</evidence>
<evidence type="ECO:0000256" key="6">
    <source>
        <dbReference type="ARBA" id="ARBA00022723"/>
    </source>
</evidence>
<evidence type="ECO:0000256" key="2">
    <source>
        <dbReference type="ARBA" id="ARBA00004651"/>
    </source>
</evidence>
<keyword evidence="10" id="KW-0482">Metalloprotease</keyword>
<comment type="cofactor">
    <cofactor evidence="1">
        <name>Zn(2+)</name>
        <dbReference type="ChEBI" id="CHEBI:29105"/>
    </cofactor>
</comment>
<comment type="caution">
    <text evidence="14">The sequence shown here is derived from an EMBL/GenBank/DDBJ whole genome shotgun (WGS) entry which is preliminary data.</text>
</comment>
<sequence length="610" mass="65778">MRALSSLVLLAGFYLVALAELLAAFAALIWLIDGSHGLVAVSLSKPVFALLLGGVGLGLWKAIKAKDAPPDGVRVSEQDAPELWATVRELAAEVRTRAPQEIVLVAEVNAAVHEKTRLLGLIGGKRTLCVGVPLLLGMRVDQMRSVLAHEFGHYSGRHARLAGAAYRGRLAIGHALSGVPNTNVTAWPLKLYARLYLLVDNAVARRQELEADRSAVRLAGRDAAASALLEMPVLDAAWDFFFSAYVEAGWTAGNVPDDLFGGFVELLAARPDELKELRAEAPDTNPSRWNTHPPVGVRVQTIMAAPEDGRAADDRPATVLLADPAETRRRAQQGLIASAGRTVLPWPDFTHAAITARMQETADRMFRSVSRTTGIARPGLPELLDLIEQGRLTDLAQPFFPDATRKELPGRFARSLVLLFELAAIRSGVLRWRHSWSDPAELLTPDGRELDLSPLAELAVTDPAGARAALAELGIETATAAVRADKVSASGSEILAGIANIKIDGVDHDLLVLSRGLVFLPDPGSTGKGEKRLRDLVDGASPEHLAALGTFLPFEELSDAEVHRDIPVKATLIHHTGRRVELAERLTSETLTKKSQEVLAHVLKQIHLES</sequence>
<keyword evidence="5 12" id="KW-0812">Transmembrane</keyword>
<evidence type="ECO:0000256" key="9">
    <source>
        <dbReference type="ARBA" id="ARBA00022989"/>
    </source>
</evidence>
<accession>A0ABP6GCL3</accession>
<evidence type="ECO:0000256" key="5">
    <source>
        <dbReference type="ARBA" id="ARBA00022692"/>
    </source>
</evidence>
<dbReference type="RefSeq" id="WP_344449027.1">
    <property type="nucleotide sequence ID" value="NZ_BAAATZ010000003.1"/>
</dbReference>
<keyword evidence="8" id="KW-0862">Zinc</keyword>
<keyword evidence="11 12" id="KW-0472">Membrane</keyword>
<dbReference type="Gene3D" id="3.30.2010.10">
    <property type="entry name" value="Metalloproteases ('zincins'), catalytic domain"/>
    <property type="match status" value="1"/>
</dbReference>
<dbReference type="PANTHER" id="PTHR43221">
    <property type="entry name" value="PROTEASE HTPX"/>
    <property type="match status" value="1"/>
</dbReference>
<name>A0ABP6GCL3_9ACTN</name>
<keyword evidence="9 12" id="KW-1133">Transmembrane helix</keyword>
<keyword evidence="3" id="KW-1003">Cell membrane</keyword>
<dbReference type="InterPro" id="IPR001915">
    <property type="entry name" value="Peptidase_M48"/>
</dbReference>
<evidence type="ECO:0000256" key="3">
    <source>
        <dbReference type="ARBA" id="ARBA00022475"/>
    </source>
</evidence>
<keyword evidence="15" id="KW-1185">Reference proteome</keyword>
<comment type="subcellular location">
    <subcellularLocation>
        <location evidence="2">Cell membrane</location>
        <topology evidence="2">Multi-pass membrane protein</topology>
    </subcellularLocation>
</comment>
<evidence type="ECO:0000256" key="11">
    <source>
        <dbReference type="ARBA" id="ARBA00023136"/>
    </source>
</evidence>
<reference evidence="15" key="1">
    <citation type="journal article" date="2019" name="Int. J. Syst. Evol. Microbiol.">
        <title>The Global Catalogue of Microorganisms (GCM) 10K type strain sequencing project: providing services to taxonomists for standard genome sequencing and annotation.</title>
        <authorList>
            <consortium name="The Broad Institute Genomics Platform"/>
            <consortium name="The Broad Institute Genome Sequencing Center for Infectious Disease"/>
            <person name="Wu L."/>
            <person name="Ma J."/>
        </authorList>
    </citation>
    <scope>NUCLEOTIDE SEQUENCE [LARGE SCALE GENOMIC DNA]</scope>
    <source>
        <strain evidence="15">JCM 8201</strain>
    </source>
</reference>